<keyword evidence="5" id="KW-0571">Peptide transport</keyword>
<proteinExistence type="inferred from homology"/>
<dbReference type="EMBL" id="GL945446">
    <property type="protein sequence ID" value="EGO18870.1"/>
    <property type="molecule type" value="Genomic_DNA"/>
</dbReference>
<dbReference type="OrthoDB" id="9986677at2759"/>
<dbReference type="NCBIfam" id="TIGR00728">
    <property type="entry name" value="OPT_sfam"/>
    <property type="match status" value="1"/>
</dbReference>
<feature type="transmembrane region" description="Helical" evidence="9">
    <location>
        <begin position="241"/>
        <end position="272"/>
    </location>
</feature>
<evidence type="ECO:0000256" key="4">
    <source>
        <dbReference type="ARBA" id="ARBA00022692"/>
    </source>
</evidence>
<dbReference type="GO" id="GO:0016020">
    <property type="term" value="C:membrane"/>
    <property type="evidence" value="ECO:0007669"/>
    <property type="project" value="UniProtKB-SubCell"/>
</dbReference>
<keyword evidence="6" id="KW-0653">Protein transport</keyword>
<feature type="transmembrane region" description="Helical" evidence="9">
    <location>
        <begin position="561"/>
        <end position="579"/>
    </location>
</feature>
<name>F8PDQ0_SERL9</name>
<keyword evidence="8 9" id="KW-0472">Membrane</keyword>
<dbReference type="GO" id="GO:0035673">
    <property type="term" value="F:oligopeptide transmembrane transporter activity"/>
    <property type="evidence" value="ECO:0007669"/>
    <property type="project" value="InterPro"/>
</dbReference>
<evidence type="ECO:0000256" key="2">
    <source>
        <dbReference type="ARBA" id="ARBA00008807"/>
    </source>
</evidence>
<feature type="transmembrane region" description="Helical" evidence="9">
    <location>
        <begin position="627"/>
        <end position="648"/>
    </location>
</feature>
<feature type="transmembrane region" description="Helical" evidence="9">
    <location>
        <begin position="451"/>
        <end position="471"/>
    </location>
</feature>
<accession>F8PDQ0</accession>
<evidence type="ECO:0000256" key="3">
    <source>
        <dbReference type="ARBA" id="ARBA00022448"/>
    </source>
</evidence>
<feature type="transmembrane region" description="Helical" evidence="9">
    <location>
        <begin position="392"/>
        <end position="413"/>
    </location>
</feature>
<keyword evidence="4 9" id="KW-0812">Transmembrane</keyword>
<comment type="subcellular location">
    <subcellularLocation>
        <location evidence="1">Membrane</location>
        <topology evidence="1">Multi-pass membrane protein</topology>
    </subcellularLocation>
</comment>
<dbReference type="Pfam" id="PF03169">
    <property type="entry name" value="OPT"/>
    <property type="match status" value="1"/>
</dbReference>
<evidence type="ECO:0000256" key="9">
    <source>
        <dbReference type="SAM" id="Phobius"/>
    </source>
</evidence>
<dbReference type="Proteomes" id="UP000008064">
    <property type="component" value="Unassembled WGS sequence"/>
</dbReference>
<dbReference type="InterPro" id="IPR004648">
    <property type="entry name" value="Oligpept_transpt"/>
</dbReference>
<evidence type="ECO:0000313" key="11">
    <source>
        <dbReference type="Proteomes" id="UP000008064"/>
    </source>
</evidence>
<feature type="transmembrane region" description="Helical" evidence="9">
    <location>
        <begin position="319"/>
        <end position="339"/>
    </location>
</feature>
<evidence type="ECO:0000256" key="6">
    <source>
        <dbReference type="ARBA" id="ARBA00022927"/>
    </source>
</evidence>
<feature type="transmembrane region" description="Helical" evidence="9">
    <location>
        <begin position="83"/>
        <end position="103"/>
    </location>
</feature>
<feature type="transmembrane region" description="Helical" evidence="9">
    <location>
        <begin position="109"/>
        <end position="130"/>
    </location>
</feature>
<evidence type="ECO:0000256" key="7">
    <source>
        <dbReference type="ARBA" id="ARBA00022989"/>
    </source>
</evidence>
<evidence type="ECO:0000313" key="10">
    <source>
        <dbReference type="EMBL" id="EGO18870.1"/>
    </source>
</evidence>
<dbReference type="AlphaFoldDB" id="F8PDQ0"/>
<evidence type="ECO:0000256" key="8">
    <source>
        <dbReference type="ARBA" id="ARBA00023136"/>
    </source>
</evidence>
<protein>
    <recommendedName>
        <fullName evidence="12">OPT superfamily oligopeptide transporter</fullName>
    </recommendedName>
</protein>
<comment type="similarity">
    <text evidence="2">Belongs to the oligopeptide OPT transporter family.</text>
</comment>
<dbReference type="KEGG" id="sla:SERLADRAFT_454097"/>
<organism evidence="11">
    <name type="scientific">Serpula lacrymans var. lacrymans (strain S7.9)</name>
    <name type="common">Dry rot fungus</name>
    <dbReference type="NCBI Taxonomy" id="578457"/>
    <lineage>
        <taxon>Eukaryota</taxon>
        <taxon>Fungi</taxon>
        <taxon>Dikarya</taxon>
        <taxon>Basidiomycota</taxon>
        <taxon>Agaricomycotina</taxon>
        <taxon>Agaricomycetes</taxon>
        <taxon>Agaricomycetidae</taxon>
        <taxon>Boletales</taxon>
        <taxon>Coniophorineae</taxon>
        <taxon>Serpulaceae</taxon>
        <taxon>Serpula</taxon>
    </lineage>
</organism>
<evidence type="ECO:0008006" key="12">
    <source>
        <dbReference type="Google" id="ProtNLM"/>
    </source>
</evidence>
<evidence type="ECO:0000256" key="5">
    <source>
        <dbReference type="ARBA" id="ARBA00022856"/>
    </source>
</evidence>
<dbReference type="PANTHER" id="PTHR22601">
    <property type="entry name" value="ISP4 LIKE PROTEIN"/>
    <property type="match status" value="1"/>
</dbReference>
<keyword evidence="7 9" id="KW-1133">Transmembrane helix</keyword>
<dbReference type="GO" id="GO:0015031">
    <property type="term" value="P:protein transport"/>
    <property type="evidence" value="ECO:0007669"/>
    <property type="project" value="UniProtKB-KW"/>
</dbReference>
<reference evidence="11" key="1">
    <citation type="journal article" date="2011" name="Science">
        <title>The plant cell wall-decomposing machinery underlies the functional diversity of forest fungi.</title>
        <authorList>
            <person name="Eastwood D.C."/>
            <person name="Floudas D."/>
            <person name="Binder M."/>
            <person name="Majcherczyk A."/>
            <person name="Schneider P."/>
            <person name="Aerts A."/>
            <person name="Asiegbu F.O."/>
            <person name="Baker S.E."/>
            <person name="Barry K."/>
            <person name="Bendiksby M."/>
            <person name="Blumentritt M."/>
            <person name="Coutinho P.M."/>
            <person name="Cullen D."/>
            <person name="de Vries R.P."/>
            <person name="Gathman A."/>
            <person name="Goodell B."/>
            <person name="Henrissat B."/>
            <person name="Ihrmark K."/>
            <person name="Kauserud H."/>
            <person name="Kohler A."/>
            <person name="LaButti K."/>
            <person name="Lapidus A."/>
            <person name="Lavin J.L."/>
            <person name="Lee Y.-H."/>
            <person name="Lindquist E."/>
            <person name="Lilly W."/>
            <person name="Lucas S."/>
            <person name="Morin E."/>
            <person name="Murat C."/>
            <person name="Oguiza J.A."/>
            <person name="Park J."/>
            <person name="Pisabarro A.G."/>
            <person name="Riley R."/>
            <person name="Rosling A."/>
            <person name="Salamov A."/>
            <person name="Schmidt O."/>
            <person name="Schmutz J."/>
            <person name="Skrede I."/>
            <person name="Stenlid J."/>
            <person name="Wiebenga A."/>
            <person name="Xie X."/>
            <person name="Kuees U."/>
            <person name="Hibbett D.S."/>
            <person name="Hoffmeister D."/>
            <person name="Hoegberg N."/>
            <person name="Martin F."/>
            <person name="Grigoriev I.V."/>
            <person name="Watkinson S.C."/>
        </authorList>
    </citation>
    <scope>NUCLEOTIDE SEQUENCE [LARGE SCALE GENOMIC DNA]</scope>
    <source>
        <strain evidence="11">S7.9</strain>
    </source>
</reference>
<feature type="transmembrane region" description="Helical" evidence="9">
    <location>
        <begin position="477"/>
        <end position="500"/>
    </location>
</feature>
<dbReference type="InterPro" id="IPR004813">
    <property type="entry name" value="OPT"/>
</dbReference>
<gene>
    <name evidence="10" type="ORF">SERLADRAFT_454097</name>
</gene>
<dbReference type="GeneID" id="18816980"/>
<feature type="transmembrane region" description="Helical" evidence="9">
    <location>
        <begin position="151"/>
        <end position="175"/>
    </location>
</feature>
<sequence length="797" mass="89235">MAEPTHLDSANRVVFETEKDELKLPPSSILIKELDSESTISHTDSPGSTEQVVKGAEGIAHLARSSIISADDQPHLPALTFRFWVLGIGLSTFGSVLSEIYFWKPQNATVTALFQLIIAYVLGNAMHYVLPSKGLWRSINPGPFNIKEHTCITIMASTASTTATAIGIIATLDLFYNTTLNPAAAIFQTLASQLIGYGFAGILRTLLVWPTYALYPNNIPSISLLQSMHFGGLLNKKKMKYFWIVFAAIFFWEIIPTWMFPLLTAFSVICLADTSQSPLVRNLFGAGSSNEGLGLFSFAFDWTLITQAYPLYWPLQTQVSSWIGLVLSYALMMGCYYSNVFEGKSRGLPFMSTALFSGNGSSYDQSAILDSNNQLDPEKYAQIGPPYMTTTYAVSLLASYASMGAAFSHILLWHWKELWTAFRGFNFLKSGQDFDDIHFQKMKVYKEVPQWWYGTVFFLSLALAIGMAYVGLNTLPWWSVIVFTIIAFILAVVLGFIYAVTGFQIPTSGLVQVIAAYVHPEQPVQNMYAKMYGYSTGYQTLYMLSDLKLGQYAKVPPRATFISQVSGTILGAVFNYILYKSIVGAHRADLINPIGTRIWSGWNSQEINSAAITWGALSKELYSPGKLYFQIPLGLLYGFLAPFPLYILHKIFPNQKIWWYLNMPVILTYMGWLPYSVNGMWWPGFIIGLSTQWWVRTRRPRWYNKYNFLTSAALDGGSSIVYFVLNFAVFGASGQGVNFPFWWGNPNPAVMSVESMLELAPHKLLLYDKIGVVGLSESRKRLGLRDIEVTATSVRVY</sequence>
<keyword evidence="3" id="KW-0813">Transport</keyword>
<dbReference type="RefSeq" id="XP_007324523.1">
    <property type="nucleotide sequence ID" value="XM_007324461.1"/>
</dbReference>
<dbReference type="HOGENOM" id="CLU_004965_3_0_1"/>
<feature type="transmembrane region" description="Helical" evidence="9">
    <location>
        <begin position="195"/>
        <end position="215"/>
    </location>
</feature>
<evidence type="ECO:0000256" key="1">
    <source>
        <dbReference type="ARBA" id="ARBA00004141"/>
    </source>
</evidence>